<accession>A0AAV7YK04</accession>
<evidence type="ECO:0000313" key="9">
    <source>
        <dbReference type="EMBL" id="KAJ3429019.1"/>
    </source>
</evidence>
<keyword evidence="6" id="KW-0408">Iron</keyword>
<dbReference type="Gene3D" id="4.10.780.10">
    <property type="entry name" value="Pyruvate-flavodoxin oxidoreductase, EKR domain"/>
    <property type="match status" value="1"/>
</dbReference>
<dbReference type="InterPro" id="IPR029061">
    <property type="entry name" value="THDP-binding"/>
</dbReference>
<evidence type="ECO:0000256" key="5">
    <source>
        <dbReference type="ARBA" id="ARBA00023002"/>
    </source>
</evidence>
<keyword evidence="2" id="KW-0004">4Fe-4S</keyword>
<dbReference type="Pfam" id="PF01855">
    <property type="entry name" value="POR_N"/>
    <property type="match status" value="1"/>
</dbReference>
<keyword evidence="7" id="KW-0411">Iron-sulfur</keyword>
<dbReference type="GO" id="GO:0016903">
    <property type="term" value="F:oxidoreductase activity, acting on the aldehyde or oxo group of donors"/>
    <property type="evidence" value="ECO:0007669"/>
    <property type="project" value="InterPro"/>
</dbReference>
<evidence type="ECO:0000256" key="7">
    <source>
        <dbReference type="ARBA" id="ARBA00023014"/>
    </source>
</evidence>
<dbReference type="Pfam" id="PF10371">
    <property type="entry name" value="EKR"/>
    <property type="match status" value="1"/>
</dbReference>
<dbReference type="SUPFAM" id="SSF52518">
    <property type="entry name" value="Thiamin diphosphate-binding fold (THDP-binding)"/>
    <property type="match status" value="2"/>
</dbReference>
<keyword evidence="1" id="KW-0813">Transport</keyword>
<evidence type="ECO:0000256" key="2">
    <source>
        <dbReference type="ARBA" id="ARBA00022485"/>
    </source>
</evidence>
<keyword evidence="5" id="KW-0560">Oxidoreductase</keyword>
<dbReference type="InterPro" id="IPR002869">
    <property type="entry name" value="Pyrv_flavodox_OxRed_cen"/>
</dbReference>
<dbReference type="InterPro" id="IPR002880">
    <property type="entry name" value="Pyrv_Fd/Flavodoxin_OxRdtase_N"/>
</dbReference>
<dbReference type="SUPFAM" id="SSF52922">
    <property type="entry name" value="TK C-terminal domain-like"/>
    <property type="match status" value="1"/>
</dbReference>
<dbReference type="FunFam" id="3.40.50.920:FF:000007">
    <property type="entry name" value="Pyruvate:ferredoxin (Flavodoxin) oxidoreductase"/>
    <property type="match status" value="1"/>
</dbReference>
<sequence>MLGNLIPSKKGKYFSNLHLRRSFSKLIPLDGNTAASWVGFNLSDTAFIYPITPSSSMGEVADQWSAEGKKNIFGQVPHIQMMQSEAGAAGSLHGSSVVGSLTTTFTASQGLLLMIPNMYKIAGELLPTVFHVSARALSRQALSIFGDHSDVMGVRQTGFSLLSSSTVQEIMDLGTVAHLSSIESRIPFLHFFEGFRLSHEVNSIHKIEPETFKKLINYDAVRAHRARALNPEHPLVFGHSMGPATYFQTEETANPFYDSVPKIVQKNMNLLAKHVGRQYHLFDYYGHPEAERVIILMGAGAPVVEECVNYLLERNEKVGVVKVRLYRPFDATKLFEAIPKSCKKIAVLDRTKESGCVGEPLFLDVLGASKLQKTNHLIVGGRFGLASREFTPGMALSVFKNLEKREPKNNFTVGINDDLTNTSLEEQMEINTVPNGTSQAIFWGLGSDGTVSANKTAIKLIVKNTDLYGQGYFSYSADKSNALTQSFLRFGPNPISSEYQIVDAEYVACHNSAFVAKYKMTKSLIKNGIFVLNTSWLTLEELEKNLPRELKKSLAEKNCQLYVIDASKIAEENGLPGRINMIMQSVFFKLTKVIPEMKALELLKEQVGEMFKKYGKDVVQKNKNALDQTYNQLQKINFPIRKWKNLKISKEQGFGIEQPIEKNQFTHEAFASDLPENRDPNSTEPTVHSKYVKQVLLPLLKMEGSNLPSSSLPSGGIMPLGTSKYIKKGIAQRIPIWDPKDCIQCNLCSFVCPHSCIRPFVIEKNTPRPKGFATKDAKEKNFKGKDFRIQISPYDCVACSLCTQACPKNCLSMESFEKCKDVEQENWEFAEKLPVHGDEVNKFTVAGSQYQKPLLEFPPSCAGCGETQLVKIVTQLFGDRMTIANSSGCSSVWGGRFPVCPFTTNDKGHGPAWGRSLFEDTAEYGFGMAIGTQHRRKNLKLNVDRLIKDTNVSIPSELKDALAEWTQEIDNTERSIKYGEIIKKLLKEKKNDLDLKNPLINEIVNSTDLFLKKSHWVIGGDGFAYDIGFGGLDYVVSNRIDVNILILDTEVYSNTGAQMSRSTMAGAIHKFAASGKIGMKKDLGSMVMSYGSCYVCSIALGSKYFKHAINAIKEAESYPGPSLILAYTNCIAHGIGGGMGKGLNQVDKLIDTGYLPIYTFDPRKADKGKNPFKLSSKEPKYKKIIDHMLTQTRFKSLKILNPEIANLRFSEAVEGIRERYENLWIRANKKKIVDNKKSIKSLKKSKK</sequence>
<dbReference type="InterPro" id="IPR017896">
    <property type="entry name" value="4Fe4S_Fe-S-bd"/>
</dbReference>
<dbReference type="FunFam" id="3.40.50.970:FF:000012">
    <property type="entry name" value="Pyruvate:ferredoxin (Flavodoxin) oxidoreductase"/>
    <property type="match status" value="1"/>
</dbReference>
<dbReference type="InterPro" id="IPR050722">
    <property type="entry name" value="Pyruvate:ferred/Flavod_OxRd"/>
</dbReference>
<keyword evidence="3" id="KW-0479">Metal-binding</keyword>
<dbReference type="InterPro" id="IPR009014">
    <property type="entry name" value="Transketo_C/PFOR_II"/>
</dbReference>
<dbReference type="Pfam" id="PF02775">
    <property type="entry name" value="TPP_enzyme_C"/>
    <property type="match status" value="1"/>
</dbReference>
<dbReference type="PROSITE" id="PS51379">
    <property type="entry name" value="4FE4S_FER_2"/>
    <property type="match status" value="2"/>
</dbReference>
<reference evidence="9" key="1">
    <citation type="submission" date="2022-08" db="EMBL/GenBank/DDBJ databases">
        <title>Novel sulphate-reducing endosymbionts in the free-living metamonad Anaeramoeba.</title>
        <authorList>
            <person name="Jerlstrom-Hultqvist J."/>
            <person name="Cepicka I."/>
            <person name="Gallot-Lavallee L."/>
            <person name="Salas-Leiva D."/>
            <person name="Curtis B.A."/>
            <person name="Zahonova K."/>
            <person name="Pipaliya S."/>
            <person name="Dacks J."/>
            <person name="Roger A.J."/>
        </authorList>
    </citation>
    <scope>NUCLEOTIDE SEQUENCE</scope>
    <source>
        <strain evidence="9">Busselton2</strain>
    </source>
</reference>
<dbReference type="PANTHER" id="PTHR32154:SF0">
    <property type="entry name" value="PYRUVATE-FLAVODOXIN OXIDOREDUCTASE-RELATED"/>
    <property type="match status" value="1"/>
</dbReference>
<dbReference type="Gene3D" id="3.40.920.10">
    <property type="entry name" value="Pyruvate-ferredoxin oxidoreductase, PFOR, domain III"/>
    <property type="match status" value="1"/>
</dbReference>
<evidence type="ECO:0000256" key="6">
    <source>
        <dbReference type="ARBA" id="ARBA00023004"/>
    </source>
</evidence>
<keyword evidence="4" id="KW-0249">Electron transport</keyword>
<dbReference type="EMBL" id="JANTQA010000057">
    <property type="protein sequence ID" value="KAJ3429019.1"/>
    <property type="molecule type" value="Genomic_DNA"/>
</dbReference>
<dbReference type="Pfam" id="PF12838">
    <property type="entry name" value="Fer4_7"/>
    <property type="match status" value="1"/>
</dbReference>
<dbReference type="PANTHER" id="PTHR32154">
    <property type="entry name" value="PYRUVATE-FLAVODOXIN OXIDOREDUCTASE-RELATED"/>
    <property type="match status" value="1"/>
</dbReference>
<evidence type="ECO:0000256" key="4">
    <source>
        <dbReference type="ARBA" id="ARBA00022982"/>
    </source>
</evidence>
<gene>
    <name evidence="9" type="ORF">M0812_24358</name>
</gene>
<dbReference type="Pfam" id="PF01558">
    <property type="entry name" value="POR"/>
    <property type="match status" value="1"/>
</dbReference>
<organism evidence="9 10">
    <name type="scientific">Anaeramoeba flamelloides</name>
    <dbReference type="NCBI Taxonomy" id="1746091"/>
    <lineage>
        <taxon>Eukaryota</taxon>
        <taxon>Metamonada</taxon>
        <taxon>Anaeramoebidae</taxon>
        <taxon>Anaeramoeba</taxon>
    </lineage>
</organism>
<dbReference type="PROSITE" id="PS00198">
    <property type="entry name" value="4FE4S_FER_1"/>
    <property type="match status" value="1"/>
</dbReference>
<protein>
    <submittedName>
        <fullName evidence="9">Pyruvate-flavodoxin oxidoreductase-related</fullName>
    </submittedName>
</protein>
<dbReference type="InterPro" id="IPR033412">
    <property type="entry name" value="PFOR_II"/>
</dbReference>
<dbReference type="Pfam" id="PF17147">
    <property type="entry name" value="PFOR_II"/>
    <property type="match status" value="1"/>
</dbReference>
<name>A0AAV7YK04_9EUKA</name>
<dbReference type="InterPro" id="IPR037112">
    <property type="entry name" value="Pyrv-flavodox_OxR_EKR_sf"/>
</dbReference>
<dbReference type="InterPro" id="IPR011766">
    <property type="entry name" value="TPP_enzyme_TPP-bd"/>
</dbReference>
<dbReference type="SUPFAM" id="SSF54862">
    <property type="entry name" value="4Fe-4S ferredoxins"/>
    <property type="match status" value="1"/>
</dbReference>
<comment type="caution">
    <text evidence="9">The sequence shown here is derived from an EMBL/GenBank/DDBJ whole genome shotgun (WGS) entry which is preliminary data.</text>
</comment>
<evidence type="ECO:0000256" key="1">
    <source>
        <dbReference type="ARBA" id="ARBA00022448"/>
    </source>
</evidence>
<dbReference type="FunFam" id="3.40.920.10:FF:000001">
    <property type="entry name" value="Pyruvate:ferredoxin (Flavodoxin) oxidoreductase"/>
    <property type="match status" value="1"/>
</dbReference>
<feature type="domain" description="4Fe-4S ferredoxin-type" evidence="8">
    <location>
        <begin position="733"/>
        <end position="762"/>
    </location>
</feature>
<dbReference type="SUPFAM" id="SSF53323">
    <property type="entry name" value="Pyruvate-ferredoxin oxidoreductase, PFOR, domain III"/>
    <property type="match status" value="1"/>
</dbReference>
<dbReference type="CDD" id="cd07034">
    <property type="entry name" value="TPP_PYR_PFOR_IOR-alpha_like"/>
    <property type="match status" value="1"/>
</dbReference>
<evidence type="ECO:0000313" key="10">
    <source>
        <dbReference type="Proteomes" id="UP001146793"/>
    </source>
</evidence>
<dbReference type="InterPro" id="IPR019456">
    <property type="entry name" value="Pyrv-flavodox_OxRtase_EKR"/>
</dbReference>
<dbReference type="GO" id="GO:0006979">
    <property type="term" value="P:response to oxidative stress"/>
    <property type="evidence" value="ECO:0007669"/>
    <property type="project" value="TreeGrafter"/>
</dbReference>
<feature type="domain" description="4Fe-4S ferredoxin-type" evidence="8">
    <location>
        <begin position="787"/>
        <end position="816"/>
    </location>
</feature>
<dbReference type="Proteomes" id="UP001146793">
    <property type="component" value="Unassembled WGS sequence"/>
</dbReference>
<dbReference type="Gene3D" id="3.30.70.20">
    <property type="match status" value="1"/>
</dbReference>
<dbReference type="AlphaFoldDB" id="A0AAV7YK04"/>
<proteinExistence type="predicted"/>
<dbReference type="Gene3D" id="3.40.50.970">
    <property type="match status" value="2"/>
</dbReference>
<evidence type="ECO:0000259" key="8">
    <source>
        <dbReference type="PROSITE" id="PS51379"/>
    </source>
</evidence>
<dbReference type="InterPro" id="IPR019752">
    <property type="entry name" value="Pyrv/ketoisovalerate_OxRed_cat"/>
</dbReference>
<dbReference type="GO" id="GO:0030976">
    <property type="term" value="F:thiamine pyrophosphate binding"/>
    <property type="evidence" value="ECO:0007669"/>
    <property type="project" value="InterPro"/>
</dbReference>
<keyword evidence="9" id="KW-0670">Pyruvate</keyword>
<dbReference type="SMART" id="SM00890">
    <property type="entry name" value="EKR"/>
    <property type="match status" value="1"/>
</dbReference>
<dbReference type="GO" id="GO:0046872">
    <property type="term" value="F:metal ion binding"/>
    <property type="evidence" value="ECO:0007669"/>
    <property type="project" value="UniProtKB-KW"/>
</dbReference>
<dbReference type="GO" id="GO:0051539">
    <property type="term" value="F:4 iron, 4 sulfur cluster binding"/>
    <property type="evidence" value="ECO:0007669"/>
    <property type="project" value="UniProtKB-KW"/>
</dbReference>
<evidence type="ECO:0000256" key="3">
    <source>
        <dbReference type="ARBA" id="ARBA00022723"/>
    </source>
</evidence>
<dbReference type="Gene3D" id="3.40.50.920">
    <property type="match status" value="1"/>
</dbReference>
<dbReference type="InterPro" id="IPR017900">
    <property type="entry name" value="4Fe4S_Fe_S_CS"/>
</dbReference>